<dbReference type="RefSeq" id="XP_040715119.1">
    <property type="nucleotide sequence ID" value="XM_040854302.1"/>
</dbReference>
<protein>
    <submittedName>
        <fullName evidence="1">Uncharacterized protein</fullName>
    </submittedName>
</protein>
<evidence type="ECO:0000313" key="2">
    <source>
        <dbReference type="Proteomes" id="UP000193689"/>
    </source>
</evidence>
<dbReference type="InParanoid" id="A0A1Y2DVZ2"/>
<gene>
    <name evidence="1" type="ORF">BCR38DRAFT_228758</name>
</gene>
<evidence type="ECO:0000313" key="1">
    <source>
        <dbReference type="EMBL" id="ORY63462.1"/>
    </source>
</evidence>
<dbReference type="InterPro" id="IPR009003">
    <property type="entry name" value="Peptidase_S1_PA"/>
</dbReference>
<sequence length="152" mass="16106">MGNDFVSKAGAATGATVGTKISTSVMVALYQGTSLITETVEKCIVPRGSEPSMFASPGDSGALLFDAKRNAEGIVWGGGSIKPASDHTTTPNSSISDVSLQVLTPVPGLDASKFVYYTELQHVKEYIQQKLDTEYGTGNYEVLWGPGGQRWI</sequence>
<dbReference type="SUPFAM" id="SSF50494">
    <property type="entry name" value="Trypsin-like serine proteases"/>
    <property type="match status" value="1"/>
</dbReference>
<organism evidence="1 2">
    <name type="scientific">Pseudomassariella vexata</name>
    <dbReference type="NCBI Taxonomy" id="1141098"/>
    <lineage>
        <taxon>Eukaryota</taxon>
        <taxon>Fungi</taxon>
        <taxon>Dikarya</taxon>
        <taxon>Ascomycota</taxon>
        <taxon>Pezizomycotina</taxon>
        <taxon>Sordariomycetes</taxon>
        <taxon>Xylariomycetidae</taxon>
        <taxon>Amphisphaeriales</taxon>
        <taxon>Pseudomassariaceae</taxon>
        <taxon>Pseudomassariella</taxon>
    </lineage>
</organism>
<dbReference type="GeneID" id="63770514"/>
<accession>A0A1Y2DVZ2</accession>
<dbReference type="EMBL" id="MCFJ01000008">
    <property type="protein sequence ID" value="ORY63462.1"/>
    <property type="molecule type" value="Genomic_DNA"/>
</dbReference>
<proteinExistence type="predicted"/>
<comment type="caution">
    <text evidence="1">The sequence shown here is derived from an EMBL/GenBank/DDBJ whole genome shotgun (WGS) entry which is preliminary data.</text>
</comment>
<reference evidence="1 2" key="1">
    <citation type="submission" date="2016-07" db="EMBL/GenBank/DDBJ databases">
        <title>Pervasive Adenine N6-methylation of Active Genes in Fungi.</title>
        <authorList>
            <consortium name="DOE Joint Genome Institute"/>
            <person name="Mondo S.J."/>
            <person name="Dannebaum R.O."/>
            <person name="Kuo R.C."/>
            <person name="Labutti K."/>
            <person name="Haridas S."/>
            <person name="Kuo A."/>
            <person name="Salamov A."/>
            <person name="Ahrendt S.R."/>
            <person name="Lipzen A."/>
            <person name="Sullivan W."/>
            <person name="Andreopoulos W.B."/>
            <person name="Clum A."/>
            <person name="Lindquist E."/>
            <person name="Daum C."/>
            <person name="Ramamoorthy G.K."/>
            <person name="Gryganskyi A."/>
            <person name="Culley D."/>
            <person name="Magnuson J.K."/>
            <person name="James T.Y."/>
            <person name="O'Malley M.A."/>
            <person name="Stajich J.E."/>
            <person name="Spatafora J.W."/>
            <person name="Visel A."/>
            <person name="Grigoriev I.V."/>
        </authorList>
    </citation>
    <scope>NUCLEOTIDE SEQUENCE [LARGE SCALE GENOMIC DNA]</scope>
    <source>
        <strain evidence="1 2">CBS 129021</strain>
    </source>
</reference>
<keyword evidence="2" id="KW-1185">Reference proteome</keyword>
<dbReference type="Proteomes" id="UP000193689">
    <property type="component" value="Unassembled WGS sequence"/>
</dbReference>
<dbReference type="AlphaFoldDB" id="A0A1Y2DVZ2"/>
<name>A0A1Y2DVZ2_9PEZI</name>